<accession>A0A0E0IJ34</accession>
<proteinExistence type="predicted"/>
<evidence type="ECO:0000313" key="3">
    <source>
        <dbReference type="Proteomes" id="UP000006591"/>
    </source>
</evidence>
<dbReference type="AlphaFoldDB" id="A0A0E0IJ34"/>
<dbReference type="EnsemblPlants" id="ONIVA09G08650.1">
    <property type="protein sequence ID" value="ONIVA09G08650.1"/>
    <property type="gene ID" value="ONIVA09G08650"/>
</dbReference>
<evidence type="ECO:0000256" key="1">
    <source>
        <dbReference type="SAM" id="MobiDB-lite"/>
    </source>
</evidence>
<feature type="region of interest" description="Disordered" evidence="1">
    <location>
        <begin position="21"/>
        <end position="184"/>
    </location>
</feature>
<feature type="compositionally biased region" description="Polar residues" evidence="1">
    <location>
        <begin position="93"/>
        <end position="102"/>
    </location>
</feature>
<dbReference type="OMA" id="QWDSTRR"/>
<protein>
    <submittedName>
        <fullName evidence="2">Uncharacterized protein</fullName>
    </submittedName>
</protein>
<keyword evidence="3" id="KW-1185">Reference proteome</keyword>
<dbReference type="Proteomes" id="UP000006591">
    <property type="component" value="Chromosome 9"/>
</dbReference>
<name>A0A0E0IJ34_ORYNI</name>
<evidence type="ECO:0000313" key="2">
    <source>
        <dbReference type="EnsemblPlants" id="ONIVA09G08650.1"/>
    </source>
</evidence>
<dbReference type="Gramene" id="ONIVA09G08650.1">
    <property type="protein sequence ID" value="ONIVA09G08650.1"/>
    <property type="gene ID" value="ONIVA09G08650"/>
</dbReference>
<feature type="compositionally biased region" description="Polar residues" evidence="1">
    <location>
        <begin position="38"/>
        <end position="48"/>
    </location>
</feature>
<reference evidence="2" key="2">
    <citation type="submission" date="2018-04" db="EMBL/GenBank/DDBJ databases">
        <title>OnivRS2 (Oryza nivara Reference Sequence Version 2).</title>
        <authorList>
            <person name="Zhang J."/>
            <person name="Kudrna D."/>
            <person name="Lee S."/>
            <person name="Talag J."/>
            <person name="Rajasekar S."/>
            <person name="Welchert J."/>
            <person name="Hsing Y.-I."/>
            <person name="Wing R.A."/>
        </authorList>
    </citation>
    <scope>NUCLEOTIDE SEQUENCE [LARGE SCALE GENOMIC DNA]</scope>
    <source>
        <strain evidence="2">SL10</strain>
    </source>
</reference>
<organism evidence="2">
    <name type="scientific">Oryza nivara</name>
    <name type="common">Indian wild rice</name>
    <name type="synonym">Oryza sativa f. spontanea</name>
    <dbReference type="NCBI Taxonomy" id="4536"/>
    <lineage>
        <taxon>Eukaryota</taxon>
        <taxon>Viridiplantae</taxon>
        <taxon>Streptophyta</taxon>
        <taxon>Embryophyta</taxon>
        <taxon>Tracheophyta</taxon>
        <taxon>Spermatophyta</taxon>
        <taxon>Magnoliopsida</taxon>
        <taxon>Liliopsida</taxon>
        <taxon>Poales</taxon>
        <taxon>Poaceae</taxon>
        <taxon>BOP clade</taxon>
        <taxon>Oryzoideae</taxon>
        <taxon>Oryzeae</taxon>
        <taxon>Oryzinae</taxon>
        <taxon>Oryza</taxon>
    </lineage>
</organism>
<dbReference type="HOGENOM" id="CLU_126242_0_0_1"/>
<reference evidence="2" key="1">
    <citation type="submission" date="2015-04" db="UniProtKB">
        <authorList>
            <consortium name="EnsemblPlants"/>
        </authorList>
    </citation>
    <scope>IDENTIFICATION</scope>
    <source>
        <strain evidence="2">SL10</strain>
    </source>
</reference>
<feature type="compositionally biased region" description="Polar residues" evidence="1">
    <location>
        <begin position="175"/>
        <end position="184"/>
    </location>
</feature>
<sequence length="184" mass="20206">MRCCWVDSYSLSSSLPATKWLPPKWTSAPTDDLGLGSQWDSTWRSAQSLKPVERSSRKSPKKLRLPHPTERKRTTFLLNDDDDEPSLRRPGLSGSTIASSFCPSDADNAEATDTDFLLADTPPPPPLANDAEPWWPPLDDKDGVNYAAAAGLPPGISERKREGALGAWRKRRLRQGSNSATPPP</sequence>